<dbReference type="HOGENOM" id="CLU_1084688_0_0_11"/>
<proteinExistence type="predicted"/>
<protein>
    <recommendedName>
        <fullName evidence="3">Minor tail protein</fullName>
    </recommendedName>
</protein>
<dbReference type="AlphaFoldDB" id="C3PI51"/>
<evidence type="ECO:0000313" key="1">
    <source>
        <dbReference type="EMBL" id="ACP33505.1"/>
    </source>
</evidence>
<dbReference type="KEGG" id="car:cauri_1912"/>
<organism evidence="1 2">
    <name type="scientific">Corynebacterium aurimucosum (strain ATCC 700975 / DSM 44827 / CIP 107346 / CN-1)</name>
    <name type="common">Corynebacterium nigricans</name>
    <dbReference type="NCBI Taxonomy" id="548476"/>
    <lineage>
        <taxon>Bacteria</taxon>
        <taxon>Bacillati</taxon>
        <taxon>Actinomycetota</taxon>
        <taxon>Actinomycetes</taxon>
        <taxon>Mycobacteriales</taxon>
        <taxon>Corynebacteriaceae</taxon>
        <taxon>Corynebacterium</taxon>
    </lineage>
</organism>
<name>C3PI51_CORA7</name>
<evidence type="ECO:0000313" key="2">
    <source>
        <dbReference type="Proteomes" id="UP000002077"/>
    </source>
</evidence>
<gene>
    <name evidence="1" type="ordered locus">cauri_1912</name>
</gene>
<dbReference type="Proteomes" id="UP000002077">
    <property type="component" value="Chromosome"/>
</dbReference>
<dbReference type="EMBL" id="CP001601">
    <property type="protein sequence ID" value="ACP33505.1"/>
    <property type="molecule type" value="Genomic_DNA"/>
</dbReference>
<dbReference type="STRING" id="548476.cauri_1912"/>
<evidence type="ECO:0008006" key="3">
    <source>
        <dbReference type="Google" id="ProtNLM"/>
    </source>
</evidence>
<dbReference type="eggNOG" id="ENOG5030QHT">
    <property type="taxonomic scope" value="Bacteria"/>
</dbReference>
<reference evidence="1 2" key="1">
    <citation type="journal article" date="2010" name="BMC Genomics">
        <title>Complete genome sequence and lifestyle of black-pigmented Corynebacterium aurimucosum ATCC 700975 (formerly C. nigricans CN-1) isolated from a vaginal swab of a woman with spontaneous abortion.</title>
        <authorList>
            <person name="Trost E."/>
            <person name="Gotker S."/>
            <person name="Schneider J."/>
            <person name="Schneiker-Bekel S."/>
            <person name="Szczepanowski R."/>
            <person name="Tilker A."/>
            <person name="Viehoever P."/>
            <person name="Arnold W."/>
            <person name="Bekel T."/>
            <person name="Blom J."/>
            <person name="Gartemann K.H."/>
            <person name="Linke B."/>
            <person name="Goesmann A."/>
            <person name="Puhler A."/>
            <person name="Shukla S.K."/>
            <person name="Tauch A."/>
        </authorList>
    </citation>
    <scope>NUCLEOTIDE SEQUENCE [LARGE SCALE GENOMIC DNA]</scope>
    <source>
        <strain evidence="2">ATCC 700975 / DSM 44827 / CIP 107346 / CN-1</strain>
    </source>
</reference>
<keyword evidence="2" id="KW-1185">Reference proteome</keyword>
<sequence length="309" mass="35550">MSLILTDTSWQSRDEYQSSDLLRFYLVGADHRTRWWFGGPGSPVRLNKPPSGLQGAPVTHDYQTVTGMDGAIYKGTIDEQATITLQVWVSDPRSSAWARRQHSLWRESLGRGKDTVRLFAVSKESGYWWIDARVESISDVNYFDQRPGLVGEIGELVTLKTDRSFWQRFEERKRFDRYTCRNAHMLNLGDQPAWLKWAVTGDHNGCYIGVDREEVYLPDPRTLRTEEELLAGMNPVHGYWIDTDELWPSFLTASGDDLQPDFPDTYWTKPLPPRGVHRGNTVPLNISPINPGENFRVEVSYIPRAEQAW</sequence>
<dbReference type="OrthoDB" id="4519759at2"/>
<dbReference type="RefSeq" id="WP_010191054.1">
    <property type="nucleotide sequence ID" value="NZ_ACLH01000094.1"/>
</dbReference>
<accession>C3PI51</accession>